<dbReference type="EMBL" id="JOJR01000032">
    <property type="protein sequence ID" value="RCN49575.1"/>
    <property type="molecule type" value="Genomic_DNA"/>
</dbReference>
<keyword evidence="3" id="KW-1185">Reference proteome</keyword>
<evidence type="ECO:0000313" key="2">
    <source>
        <dbReference type="EMBL" id="RCN49575.1"/>
    </source>
</evidence>
<feature type="region of interest" description="Disordered" evidence="1">
    <location>
        <begin position="270"/>
        <end position="367"/>
    </location>
</feature>
<dbReference type="AlphaFoldDB" id="A0A368H2Q9"/>
<reference evidence="2 3" key="1">
    <citation type="submission" date="2014-10" db="EMBL/GenBank/DDBJ databases">
        <title>Draft genome of the hookworm Ancylostoma caninum.</title>
        <authorList>
            <person name="Mitreva M."/>
        </authorList>
    </citation>
    <scope>NUCLEOTIDE SEQUENCE [LARGE SCALE GENOMIC DNA]</scope>
    <source>
        <strain evidence="2 3">Baltimore</strain>
    </source>
</reference>
<feature type="compositionally biased region" description="Basic and acidic residues" evidence="1">
    <location>
        <begin position="344"/>
        <end position="358"/>
    </location>
</feature>
<evidence type="ECO:0000256" key="1">
    <source>
        <dbReference type="SAM" id="MobiDB-lite"/>
    </source>
</evidence>
<feature type="region of interest" description="Disordered" evidence="1">
    <location>
        <begin position="109"/>
        <end position="188"/>
    </location>
</feature>
<sequence>MHKKEASSVSKPIVVDLDGRPVSSDEEEFMMMSEAILDENEGQKSPSPARSHIRITDDLRGHTVAPRRARSTFLDGEMRKHSRLDVVKTMKPMPVRESVTSTKMAIAPAQNTKKSGVTSPVKTAMPSPVMVPTTSPEPAATRTPRKKNNGAKSPVETARPGLATDRTASPEAVIDNAKNMDKTPNSDSIKTALDIDTIKLKDAKKYSFLNKGGHSVYEQKIDLGELSDFDLYGATQVKTPTKQPDMKKLEAYFTIPHEPAKVEKNAARIEARKSGSTRTARVAVERQKKSNSKSLLKFRERTIRNRNKSREEVDVEKSVRKKGKRKGVGSDEKKTTFLQRLLRRKEVNTVSKKEERQAKTPPTAQKT</sequence>
<comment type="caution">
    <text evidence="2">The sequence shown here is derived from an EMBL/GenBank/DDBJ whole genome shotgun (WGS) entry which is preliminary data.</text>
</comment>
<feature type="compositionally biased region" description="Basic and acidic residues" evidence="1">
    <location>
        <begin position="297"/>
        <end position="318"/>
    </location>
</feature>
<dbReference type="Proteomes" id="UP000252519">
    <property type="component" value="Unassembled WGS sequence"/>
</dbReference>
<dbReference type="OrthoDB" id="5898602at2759"/>
<proteinExistence type="predicted"/>
<name>A0A368H2Q9_ANCCA</name>
<accession>A0A368H2Q9</accession>
<feature type="compositionally biased region" description="Polar residues" evidence="1">
    <location>
        <begin position="109"/>
        <end position="121"/>
    </location>
</feature>
<organism evidence="2 3">
    <name type="scientific">Ancylostoma caninum</name>
    <name type="common">Dog hookworm</name>
    <dbReference type="NCBI Taxonomy" id="29170"/>
    <lineage>
        <taxon>Eukaryota</taxon>
        <taxon>Metazoa</taxon>
        <taxon>Ecdysozoa</taxon>
        <taxon>Nematoda</taxon>
        <taxon>Chromadorea</taxon>
        <taxon>Rhabditida</taxon>
        <taxon>Rhabditina</taxon>
        <taxon>Rhabditomorpha</taxon>
        <taxon>Strongyloidea</taxon>
        <taxon>Ancylostomatidae</taxon>
        <taxon>Ancylostomatinae</taxon>
        <taxon>Ancylostoma</taxon>
    </lineage>
</organism>
<feature type="region of interest" description="Disordered" evidence="1">
    <location>
        <begin position="38"/>
        <end position="77"/>
    </location>
</feature>
<gene>
    <name evidence="2" type="ORF">ANCCAN_04347</name>
</gene>
<protein>
    <submittedName>
        <fullName evidence="2">Uncharacterized protein</fullName>
    </submittedName>
</protein>
<evidence type="ECO:0000313" key="3">
    <source>
        <dbReference type="Proteomes" id="UP000252519"/>
    </source>
</evidence>